<organism evidence="2 3">
    <name type="scientific">candidate division MSBL1 archaeon SCGC-AAA261F19</name>
    <dbReference type="NCBI Taxonomy" id="1698275"/>
    <lineage>
        <taxon>Archaea</taxon>
        <taxon>Methanobacteriati</taxon>
        <taxon>Methanobacteriota</taxon>
        <taxon>candidate division MSBL1</taxon>
    </lineage>
</organism>
<dbReference type="Proteomes" id="UP000070565">
    <property type="component" value="Unassembled WGS sequence"/>
</dbReference>
<evidence type="ECO:0000256" key="1">
    <source>
        <dbReference type="SAM" id="MobiDB-lite"/>
    </source>
</evidence>
<evidence type="ECO:0000313" key="2">
    <source>
        <dbReference type="EMBL" id="KXB02115.1"/>
    </source>
</evidence>
<protein>
    <submittedName>
        <fullName evidence="2">Uncharacterized protein</fullName>
    </submittedName>
</protein>
<feature type="region of interest" description="Disordered" evidence="1">
    <location>
        <begin position="1"/>
        <end position="100"/>
    </location>
</feature>
<sequence length="100" mass="10560">MWLGSCERPWELSSLVPEPSEGGGVGKGHPSPGRPRKLAGLDRELPSRKGAGRKHPDQSSFGVESQGTIAPTERRSGERAKPEGKIVIPGSGPPTREVVA</sequence>
<evidence type="ECO:0000313" key="3">
    <source>
        <dbReference type="Proteomes" id="UP000070565"/>
    </source>
</evidence>
<name>A0A133V6P7_9EURY</name>
<dbReference type="EMBL" id="LHXZ01000071">
    <property type="protein sequence ID" value="KXB02115.1"/>
    <property type="molecule type" value="Genomic_DNA"/>
</dbReference>
<accession>A0A133V6P7</accession>
<gene>
    <name evidence="2" type="ORF">AKJ45_03700</name>
</gene>
<feature type="compositionally biased region" description="Polar residues" evidence="1">
    <location>
        <begin position="58"/>
        <end position="69"/>
    </location>
</feature>
<keyword evidence="3" id="KW-1185">Reference proteome</keyword>
<comment type="caution">
    <text evidence="2">The sequence shown here is derived from an EMBL/GenBank/DDBJ whole genome shotgun (WGS) entry which is preliminary data.</text>
</comment>
<reference evidence="2 3" key="1">
    <citation type="journal article" date="2016" name="Sci. Rep.">
        <title>Metabolic traits of an uncultured archaeal lineage -MSBL1- from brine pools of the Red Sea.</title>
        <authorList>
            <person name="Mwirichia R."/>
            <person name="Alam I."/>
            <person name="Rashid M."/>
            <person name="Vinu M."/>
            <person name="Ba-Alawi W."/>
            <person name="Anthony Kamau A."/>
            <person name="Kamanda Ngugi D."/>
            <person name="Goker M."/>
            <person name="Klenk H.P."/>
            <person name="Bajic V."/>
            <person name="Stingl U."/>
        </authorList>
    </citation>
    <scope>NUCLEOTIDE SEQUENCE [LARGE SCALE GENOMIC DNA]</scope>
    <source>
        <strain evidence="2">SCGC-AAA261F19</strain>
    </source>
</reference>
<proteinExistence type="predicted"/>
<dbReference type="AlphaFoldDB" id="A0A133V6P7"/>
<feature type="compositionally biased region" description="Basic and acidic residues" evidence="1">
    <location>
        <begin position="72"/>
        <end position="84"/>
    </location>
</feature>